<dbReference type="PANTHER" id="PTHR47756:SF2">
    <property type="entry name" value="BLL6612 PROTEIN"/>
    <property type="match status" value="1"/>
</dbReference>
<dbReference type="Pfam" id="PF04542">
    <property type="entry name" value="Sigma70_r2"/>
    <property type="match status" value="1"/>
</dbReference>
<evidence type="ECO:0000313" key="4">
    <source>
        <dbReference type="EMBL" id="MCS5717019.1"/>
    </source>
</evidence>
<evidence type="ECO:0000256" key="1">
    <source>
        <dbReference type="SAM" id="MobiDB-lite"/>
    </source>
</evidence>
<dbReference type="InterPro" id="IPR013325">
    <property type="entry name" value="RNA_pol_sigma_r2"/>
</dbReference>
<keyword evidence="5" id="KW-1185">Reference proteome</keyword>
<feature type="domain" description="DUF6596" evidence="3">
    <location>
        <begin position="206"/>
        <end position="306"/>
    </location>
</feature>
<feature type="region of interest" description="Disordered" evidence="1">
    <location>
        <begin position="96"/>
        <end position="116"/>
    </location>
</feature>
<organism evidence="4 5">
    <name type="scientific">Herbiconiux aconitum</name>
    <dbReference type="NCBI Taxonomy" id="2970913"/>
    <lineage>
        <taxon>Bacteria</taxon>
        <taxon>Bacillati</taxon>
        <taxon>Actinomycetota</taxon>
        <taxon>Actinomycetes</taxon>
        <taxon>Micrococcales</taxon>
        <taxon>Microbacteriaceae</taxon>
        <taxon>Herbiconiux</taxon>
    </lineage>
</organism>
<dbReference type="Pfam" id="PF20239">
    <property type="entry name" value="DUF6596"/>
    <property type="match status" value="1"/>
</dbReference>
<protein>
    <submittedName>
        <fullName evidence="4">RNA polymerase subunit sigma-70</fullName>
    </submittedName>
</protein>
<evidence type="ECO:0000259" key="3">
    <source>
        <dbReference type="Pfam" id="PF20239"/>
    </source>
</evidence>
<gene>
    <name evidence="4" type="ORF">N1027_02610</name>
</gene>
<sequence length="446" mass="47108">MTEPAAASARAELAARASYGRLLAVLAAPTRDIAGAEDALADAFERALRTWPEAGVPHNPEAWLLTVARNRQRDELGSAARRTSVALDVLESTGTLEPVRPPAASTSVGDPARPAGASVDPADLDLDALPDKRLELLFVCAHPAIDPAVRTPLMLQTVLGFDATQIAAAFAVPAPAMAQRLVRAKRRIRDAGIPFAVPDRTAMAARLPPVLEAVYGCYAIDWHRVSGETLRDSLSGEALYLATTLAELLPDEPEVQGLAALLCLSLARTEARTGPAGEHVPLAEQHTALWDRALIARGESHLRRAHARAVAARPGSTAAGFGRFQLEAAMQSVHCARAATGETDWRTLRTLNEALVRVAPTLGAQVSLAATIAEVDGPEAGLVHLDSLREGAEGAAFERFQPAWATRAHLLAAAGRTAEASAASAKAISLTTDARLRAHLQAQSWQ</sequence>
<dbReference type="InterPro" id="IPR013324">
    <property type="entry name" value="RNA_pol_sigma_r3/r4-like"/>
</dbReference>
<dbReference type="SUPFAM" id="SSF88946">
    <property type="entry name" value="Sigma2 domain of RNA polymerase sigma factors"/>
    <property type="match status" value="1"/>
</dbReference>
<name>A0ABT2GQ04_9MICO</name>
<dbReference type="InterPro" id="IPR046531">
    <property type="entry name" value="DUF6596"/>
</dbReference>
<dbReference type="Proteomes" id="UP001165584">
    <property type="component" value="Unassembled WGS sequence"/>
</dbReference>
<dbReference type="InterPro" id="IPR007627">
    <property type="entry name" value="RNA_pol_sigma70_r2"/>
</dbReference>
<evidence type="ECO:0000313" key="5">
    <source>
        <dbReference type="Proteomes" id="UP001165584"/>
    </source>
</evidence>
<comment type="caution">
    <text evidence="4">The sequence shown here is derived from an EMBL/GenBank/DDBJ whole genome shotgun (WGS) entry which is preliminary data.</text>
</comment>
<dbReference type="Gene3D" id="1.10.1740.10">
    <property type="match status" value="1"/>
</dbReference>
<accession>A0ABT2GQ04</accession>
<evidence type="ECO:0000259" key="2">
    <source>
        <dbReference type="Pfam" id="PF04542"/>
    </source>
</evidence>
<dbReference type="RefSeq" id="WP_259504858.1">
    <property type="nucleotide sequence ID" value="NZ_JANLCM010000001.1"/>
</dbReference>
<feature type="domain" description="RNA polymerase sigma-70 region 2" evidence="2">
    <location>
        <begin position="19"/>
        <end position="81"/>
    </location>
</feature>
<proteinExistence type="predicted"/>
<reference evidence="4" key="1">
    <citation type="submission" date="2022-08" db="EMBL/GenBank/DDBJ databases">
        <authorList>
            <person name="Deng Y."/>
            <person name="Han X.-F."/>
            <person name="Zhang Y.-Q."/>
        </authorList>
    </citation>
    <scope>NUCLEOTIDE SEQUENCE</scope>
    <source>
        <strain evidence="4">CPCC 205763</strain>
    </source>
</reference>
<dbReference type="PANTHER" id="PTHR47756">
    <property type="entry name" value="BLL6612 PROTEIN-RELATED"/>
    <property type="match status" value="1"/>
</dbReference>
<dbReference type="EMBL" id="JANLCM010000001">
    <property type="protein sequence ID" value="MCS5717019.1"/>
    <property type="molecule type" value="Genomic_DNA"/>
</dbReference>
<dbReference type="SUPFAM" id="SSF88659">
    <property type="entry name" value="Sigma3 and sigma4 domains of RNA polymerase sigma factors"/>
    <property type="match status" value="1"/>
</dbReference>